<evidence type="ECO:0000256" key="1">
    <source>
        <dbReference type="SAM" id="SignalP"/>
    </source>
</evidence>
<feature type="chain" id="PRO_5021283716" description="Lipoprotein LPP20-like domain-containing protein" evidence="1">
    <location>
        <begin position="20"/>
        <end position="197"/>
    </location>
</feature>
<proteinExistence type="predicted"/>
<feature type="signal peptide" evidence="1">
    <location>
        <begin position="1"/>
        <end position="19"/>
    </location>
</feature>
<dbReference type="EMBL" id="SRMF01000003">
    <property type="protein sequence ID" value="TGG93253.1"/>
    <property type="molecule type" value="Genomic_DNA"/>
</dbReference>
<accession>A0A4Z0WBF7</accession>
<dbReference type="Pfam" id="PF02169">
    <property type="entry name" value="LPP20"/>
    <property type="match status" value="1"/>
</dbReference>
<gene>
    <name evidence="3" type="ORF">E4656_09345</name>
</gene>
<dbReference type="Proteomes" id="UP000297475">
    <property type="component" value="Unassembled WGS sequence"/>
</dbReference>
<feature type="domain" description="Lipoprotein LPP20-like" evidence="2">
    <location>
        <begin position="43"/>
        <end position="149"/>
    </location>
</feature>
<keyword evidence="4" id="KW-1185">Reference proteome</keyword>
<evidence type="ECO:0000313" key="4">
    <source>
        <dbReference type="Proteomes" id="UP000297475"/>
    </source>
</evidence>
<protein>
    <recommendedName>
        <fullName evidence="2">Lipoprotein LPP20-like domain-containing protein</fullName>
    </recommendedName>
</protein>
<dbReference type="OrthoDB" id="9788853at2"/>
<reference evidence="3 4" key="1">
    <citation type="submission" date="2019-04" db="EMBL/GenBank/DDBJ databases">
        <title>Natronospirillum operosus gen. nov., sp. nov., a haloalkaliphilic satellite isolated from decaying biomass of laboratory culture of cyanobacterium Geitlerinema sp. and proposal of Natronospirillaceae fam. nov. and Saccharospirillaceae fam. nov.</title>
        <authorList>
            <person name="Kevbrin V."/>
            <person name="Boltyanskaya Y."/>
            <person name="Koziaeva V."/>
            <person name="Grouzdev D.S."/>
            <person name="Park M."/>
            <person name="Cho J."/>
        </authorList>
    </citation>
    <scope>NUCLEOTIDE SEQUENCE [LARGE SCALE GENOMIC DNA]</scope>
    <source>
        <strain evidence="3 4">G-116</strain>
    </source>
</reference>
<sequence length="197" mass="21423">MFNSLLRPGLILGTVLLLAACGGRSDQAEVPPCYYPNTDDRAPGWVCDQPVDGLELSAVGSHPESGAGMDFMRQQAAASARVQLAQAFTVHVQNMIKQYAETTGSGDTETVDLVNTSVSRLVTDEYLVGSRIYDSRVASDGTLYVLVAMDDSVTAQATQNALRTSINNDNALWQQFRAEQGFEELDDELTRRISQGR</sequence>
<evidence type="ECO:0000313" key="3">
    <source>
        <dbReference type="EMBL" id="TGG93253.1"/>
    </source>
</evidence>
<evidence type="ECO:0000259" key="2">
    <source>
        <dbReference type="Pfam" id="PF02169"/>
    </source>
</evidence>
<dbReference type="InterPro" id="IPR024952">
    <property type="entry name" value="LPP20-like_dom"/>
</dbReference>
<dbReference type="PROSITE" id="PS51257">
    <property type="entry name" value="PROKAR_LIPOPROTEIN"/>
    <property type="match status" value="1"/>
</dbReference>
<name>A0A4Z0WBF7_9GAMM</name>
<keyword evidence="1" id="KW-0732">Signal</keyword>
<dbReference type="RefSeq" id="WP_135482963.1">
    <property type="nucleotide sequence ID" value="NZ_SRMF01000003.1"/>
</dbReference>
<comment type="caution">
    <text evidence="3">The sequence shown here is derived from an EMBL/GenBank/DDBJ whole genome shotgun (WGS) entry which is preliminary data.</text>
</comment>
<dbReference type="AlphaFoldDB" id="A0A4Z0WBF7"/>
<organism evidence="3 4">
    <name type="scientific">Natronospirillum operosum</name>
    <dbReference type="NCBI Taxonomy" id="2759953"/>
    <lineage>
        <taxon>Bacteria</taxon>
        <taxon>Pseudomonadati</taxon>
        <taxon>Pseudomonadota</taxon>
        <taxon>Gammaproteobacteria</taxon>
        <taxon>Oceanospirillales</taxon>
        <taxon>Natronospirillaceae</taxon>
        <taxon>Natronospirillum</taxon>
    </lineage>
</organism>